<name>A0A439DBF7_9PEZI</name>
<comment type="caution">
    <text evidence="1">The sequence shown here is derived from an EMBL/GenBank/DDBJ whole genome shotgun (WGS) entry which is preliminary data.</text>
</comment>
<gene>
    <name evidence="1" type="ORF">EKO27_g3361</name>
</gene>
<sequence>MTSERRPPPWNYLPPEIRTMIVKEICSINGCKLAGPVIVSWKWQAVLEPQNFSRITLAPTRLRDLESMVHRNRSHMRYLWFLFELQRYSCAECDGNLDQLVITYQASSAPEVAEATTNSLFGRSRRKRTPEGATPVVSRGMSLHKEIRNRAKVGFGGFATSHGGCEGVAAARAMFGHVLTTIGNVLSQYNKRLPQS</sequence>
<organism evidence="1 2">
    <name type="scientific">Xylaria grammica</name>
    <dbReference type="NCBI Taxonomy" id="363999"/>
    <lineage>
        <taxon>Eukaryota</taxon>
        <taxon>Fungi</taxon>
        <taxon>Dikarya</taxon>
        <taxon>Ascomycota</taxon>
        <taxon>Pezizomycotina</taxon>
        <taxon>Sordariomycetes</taxon>
        <taxon>Xylariomycetidae</taxon>
        <taxon>Xylariales</taxon>
        <taxon>Xylariaceae</taxon>
        <taxon>Xylaria</taxon>
    </lineage>
</organism>
<reference evidence="1 2" key="1">
    <citation type="submission" date="2018-12" db="EMBL/GenBank/DDBJ databases">
        <title>Draft genome sequence of Xylaria grammica IHI A82.</title>
        <authorList>
            <person name="Buettner E."/>
            <person name="Kellner H."/>
        </authorList>
    </citation>
    <scope>NUCLEOTIDE SEQUENCE [LARGE SCALE GENOMIC DNA]</scope>
    <source>
        <strain evidence="1 2">IHI A82</strain>
    </source>
</reference>
<protein>
    <submittedName>
        <fullName evidence="1">Uncharacterized protein</fullName>
    </submittedName>
</protein>
<proteinExistence type="predicted"/>
<dbReference type="Proteomes" id="UP000286045">
    <property type="component" value="Unassembled WGS sequence"/>
</dbReference>
<evidence type="ECO:0000313" key="1">
    <source>
        <dbReference type="EMBL" id="RWA11745.1"/>
    </source>
</evidence>
<evidence type="ECO:0000313" key="2">
    <source>
        <dbReference type="Proteomes" id="UP000286045"/>
    </source>
</evidence>
<accession>A0A439DBF7</accession>
<keyword evidence="2" id="KW-1185">Reference proteome</keyword>
<dbReference type="EMBL" id="RYZI01000070">
    <property type="protein sequence ID" value="RWA11745.1"/>
    <property type="molecule type" value="Genomic_DNA"/>
</dbReference>
<dbReference type="AlphaFoldDB" id="A0A439DBF7"/>